<feature type="domain" description="Peptidase M14" evidence="15">
    <location>
        <begin position="138"/>
        <end position="511"/>
    </location>
</feature>
<dbReference type="PROSITE" id="PS52035">
    <property type="entry name" value="PEPTIDASE_M14"/>
    <property type="match status" value="1"/>
</dbReference>
<evidence type="ECO:0000256" key="12">
    <source>
        <dbReference type="ARBA" id="ARBA00044805"/>
    </source>
</evidence>
<evidence type="ECO:0000256" key="13">
    <source>
        <dbReference type="PROSITE-ProRule" id="PRU01379"/>
    </source>
</evidence>
<keyword evidence="6 14" id="KW-0732">Signal</keyword>
<dbReference type="Proteomes" id="UP000663888">
    <property type="component" value="Unassembled WGS sequence"/>
</dbReference>
<dbReference type="AlphaFoldDB" id="A0A8H2WVY9"/>
<dbReference type="InterPro" id="IPR011989">
    <property type="entry name" value="ARM-like"/>
</dbReference>
<evidence type="ECO:0000313" key="17">
    <source>
        <dbReference type="Proteomes" id="UP000663888"/>
    </source>
</evidence>
<keyword evidence="4" id="KW-0645">Protease</keyword>
<comment type="catalytic activity">
    <reaction evidence="10">
        <text>C-terminal L-alpha-aminoacyl-L-glutamyl-L-glutamyl-[tubulin] + H2O = C-terminal L-alpha-aminoacyl-L-glutamyl-[tubulin] + L-glutamate</text>
        <dbReference type="Rhea" id="RHEA:63792"/>
        <dbReference type="Rhea" id="RHEA-COMP:16435"/>
        <dbReference type="Rhea" id="RHEA-COMP:16436"/>
        <dbReference type="ChEBI" id="CHEBI:15377"/>
        <dbReference type="ChEBI" id="CHEBI:29985"/>
        <dbReference type="ChEBI" id="CHEBI:149555"/>
        <dbReference type="ChEBI" id="CHEBI:149556"/>
        <dbReference type="EC" id="3.4.17.24"/>
    </reaction>
    <physiologicalReaction direction="left-to-right" evidence="10">
        <dbReference type="Rhea" id="RHEA:63793"/>
    </physiologicalReaction>
</comment>
<dbReference type="InterPro" id="IPR000834">
    <property type="entry name" value="Peptidase_M14"/>
</dbReference>
<keyword evidence="7" id="KW-0378">Hydrolase</keyword>
<evidence type="ECO:0000256" key="3">
    <source>
        <dbReference type="ARBA" id="ARBA00022645"/>
    </source>
</evidence>
<feature type="chain" id="PRO_5034685934" description="tubulin-glutamate carboxypeptidase" evidence="14">
    <location>
        <begin position="23"/>
        <end position="990"/>
    </location>
</feature>
<dbReference type="InterPro" id="IPR016024">
    <property type="entry name" value="ARM-type_fold"/>
</dbReference>
<keyword evidence="9" id="KW-0482">Metalloprotease</keyword>
<evidence type="ECO:0000256" key="14">
    <source>
        <dbReference type="SAM" id="SignalP"/>
    </source>
</evidence>
<dbReference type="EMBL" id="CAJMWX010000224">
    <property type="protein sequence ID" value="CAE6408697.1"/>
    <property type="molecule type" value="Genomic_DNA"/>
</dbReference>
<dbReference type="GO" id="GO:0005615">
    <property type="term" value="C:extracellular space"/>
    <property type="evidence" value="ECO:0007669"/>
    <property type="project" value="TreeGrafter"/>
</dbReference>
<dbReference type="SUPFAM" id="SSF48371">
    <property type="entry name" value="ARM repeat"/>
    <property type="match status" value="1"/>
</dbReference>
<dbReference type="Gene3D" id="3.40.630.10">
    <property type="entry name" value="Zn peptidases"/>
    <property type="match status" value="2"/>
</dbReference>
<evidence type="ECO:0000313" key="16">
    <source>
        <dbReference type="EMBL" id="CAE6408697.1"/>
    </source>
</evidence>
<evidence type="ECO:0000259" key="15">
    <source>
        <dbReference type="PROSITE" id="PS52035"/>
    </source>
</evidence>
<evidence type="ECO:0000256" key="6">
    <source>
        <dbReference type="ARBA" id="ARBA00022729"/>
    </source>
</evidence>
<proteinExistence type="inferred from homology"/>
<reference evidence="16" key="1">
    <citation type="submission" date="2021-01" db="EMBL/GenBank/DDBJ databases">
        <authorList>
            <person name="Kaushik A."/>
        </authorList>
    </citation>
    <scope>NUCLEOTIDE SEQUENCE</scope>
    <source>
        <strain evidence="16">AG4-R118</strain>
    </source>
</reference>
<evidence type="ECO:0000256" key="4">
    <source>
        <dbReference type="ARBA" id="ARBA00022670"/>
    </source>
</evidence>
<dbReference type="InterPro" id="IPR019156">
    <property type="entry name" value="Ataxin-10_domain"/>
</dbReference>
<comment type="similarity">
    <text evidence="2 13">Belongs to the peptidase M14 family.</text>
</comment>
<evidence type="ECO:0000256" key="8">
    <source>
        <dbReference type="ARBA" id="ARBA00022833"/>
    </source>
</evidence>
<dbReference type="PRINTS" id="PR00765">
    <property type="entry name" value="CRBOXYPTASEA"/>
</dbReference>
<evidence type="ECO:0000256" key="5">
    <source>
        <dbReference type="ARBA" id="ARBA00022723"/>
    </source>
</evidence>
<gene>
    <name evidence="16" type="ORF">RDB_LOCUS9766</name>
</gene>
<dbReference type="CDD" id="cd03860">
    <property type="entry name" value="M14_CP_A-B_like"/>
    <property type="match status" value="1"/>
</dbReference>
<dbReference type="EC" id="3.4.17.24" evidence="11"/>
<dbReference type="Pfam" id="PF09759">
    <property type="entry name" value="Atx10homo_assoc"/>
    <property type="match status" value="1"/>
</dbReference>
<organism evidence="16 17">
    <name type="scientific">Rhizoctonia solani</name>
    <dbReference type="NCBI Taxonomy" id="456999"/>
    <lineage>
        <taxon>Eukaryota</taxon>
        <taxon>Fungi</taxon>
        <taxon>Dikarya</taxon>
        <taxon>Basidiomycota</taxon>
        <taxon>Agaricomycotina</taxon>
        <taxon>Agaricomycetes</taxon>
        <taxon>Cantharellales</taxon>
        <taxon>Ceratobasidiaceae</taxon>
        <taxon>Rhizoctonia</taxon>
    </lineage>
</organism>
<dbReference type="FunFam" id="3.40.630.10:FF:000084">
    <property type="entry name" value="Carboxypeptidase B2"/>
    <property type="match status" value="1"/>
</dbReference>
<dbReference type="GO" id="GO:0004181">
    <property type="term" value="F:metallocarboxypeptidase activity"/>
    <property type="evidence" value="ECO:0007669"/>
    <property type="project" value="InterPro"/>
</dbReference>
<dbReference type="PANTHER" id="PTHR11705">
    <property type="entry name" value="PROTEASE FAMILY M14 CARBOXYPEPTIDASE A,B"/>
    <property type="match status" value="1"/>
</dbReference>
<keyword evidence="5" id="KW-0479">Metal-binding</keyword>
<accession>A0A8H2WVY9</accession>
<comment type="cofactor">
    <cofactor evidence="1">
        <name>Zn(2+)</name>
        <dbReference type="ChEBI" id="CHEBI:29105"/>
    </cofactor>
</comment>
<comment type="caution">
    <text evidence="13">Lacks conserved residue(s) required for the propagation of feature annotation.</text>
</comment>
<dbReference type="GO" id="GO:0008270">
    <property type="term" value="F:zinc ion binding"/>
    <property type="evidence" value="ECO:0007669"/>
    <property type="project" value="InterPro"/>
</dbReference>
<dbReference type="Pfam" id="PF00246">
    <property type="entry name" value="Peptidase_M14"/>
    <property type="match status" value="1"/>
</dbReference>
<dbReference type="SUPFAM" id="SSF53187">
    <property type="entry name" value="Zn-dependent exopeptidases"/>
    <property type="match status" value="2"/>
</dbReference>
<evidence type="ECO:0000256" key="2">
    <source>
        <dbReference type="ARBA" id="ARBA00005988"/>
    </source>
</evidence>
<keyword evidence="3" id="KW-0121">Carboxypeptidase</keyword>
<keyword evidence="8" id="KW-0862">Zinc</keyword>
<sequence length="990" mass="111018">MLDLRLWSTLSLAPLLFAPALASPTQQPLLASIHNSDSPANYTSFELRRYGVSGHEDLTHMLDLVNQANIDIWHLAPSHVDVHMDTTADLPESLAGRRYTTLPHSFPYNYDYHPTTSSSSKRRKIDLSSLEDNEFHRAYHTYEEIDQFVVALASQYPELVEVVWLGASSEQRDVFALRIGSRTRGGNKGHKKHKKKHTAWTVYPSLEEVYDYARNLISRLAELGGLISRGHATSMRDLYSNPRFDAITLSRPIKNRVVIQGAQHAREWIASATALYVAHALVAPEDEPGSLRHLLDDFDFTIIPVPNPDGYAYTWTTDRLWYKNRMRLGTDAPEYDGCLGIDMNRNWGYQWNTSDDGFSGGPQDPCSHWYPGAYPFQAPEVTAIANYIRRTPKIRAFLDLRSYGQQLMYPYSYSCEQVAPHAEDLIEAALGATKALRETHGIPYTSGASCELLYPAPGNIIDWMYGDANVKYSYSLMLRDTGTYGFLLPPRQIQAVGEETAAAVKSLVKFIENAIDRQHQGWNFLALVLLGSNPPETGNMTPLTDEARSLITQMKELNKELESSHKSPTMNRRQVDILKKLTKLAKDKEQRTLLGEDEDVRKSVSWMWFFADSNIGANDTYIDLSDPWAFVCALARFTGNLAAECANNQNWIAKRLLQNKDRQTVNVALIFILNSLSTSPSQSLAMAEGKGGRAICCSLLEMVDRTSDDDQKEDTFQYIFHIFVQLFENEALPLLYNNLRPTDGIVSPHQITLLKILDGYTYSDPTNFIGNPSISTFLSTTLPILLQTTQSHITIDPSSESDFVPSEDLPQVSAATVLVSQTLSNALMAEQTAWETADDKETPGRPVLSTLRDPSISFVELIIDVLRRLDQLLPRIQFGKAQPTVTGAETPSVNKASLPASRFQFQKRDLVRLLGILIHDDPGVQTRVREAGGVQLILGLCAIDESNPLIREHALFTLRNLLHKNPENQQIVQEMEPMGKIDENGILTGI</sequence>
<dbReference type="GO" id="GO:0006508">
    <property type="term" value="P:proteolysis"/>
    <property type="evidence" value="ECO:0007669"/>
    <property type="project" value="UniProtKB-KW"/>
</dbReference>
<evidence type="ECO:0000256" key="10">
    <source>
        <dbReference type="ARBA" id="ARBA00024524"/>
    </source>
</evidence>
<name>A0A8H2WVY9_9AGAM</name>
<dbReference type="Gene3D" id="1.25.10.10">
    <property type="entry name" value="Leucine-rich Repeat Variant"/>
    <property type="match status" value="1"/>
</dbReference>
<evidence type="ECO:0000256" key="1">
    <source>
        <dbReference type="ARBA" id="ARBA00001947"/>
    </source>
</evidence>
<dbReference type="PANTHER" id="PTHR11705:SF143">
    <property type="entry name" value="SLL0236 PROTEIN"/>
    <property type="match status" value="1"/>
</dbReference>
<evidence type="ECO:0000256" key="7">
    <source>
        <dbReference type="ARBA" id="ARBA00022801"/>
    </source>
</evidence>
<dbReference type="SMART" id="SM00631">
    <property type="entry name" value="Zn_pept"/>
    <property type="match status" value="1"/>
</dbReference>
<evidence type="ECO:0000256" key="11">
    <source>
        <dbReference type="ARBA" id="ARBA00026108"/>
    </source>
</evidence>
<protein>
    <recommendedName>
        <fullName evidence="11">tubulin-glutamate carboxypeptidase</fullName>
        <ecNumber evidence="11">3.4.17.24</ecNumber>
    </recommendedName>
    <alternativeName>
        <fullName evidence="12">Copper transport protein 86</fullName>
    </alternativeName>
</protein>
<evidence type="ECO:0000256" key="9">
    <source>
        <dbReference type="ARBA" id="ARBA00023049"/>
    </source>
</evidence>
<comment type="caution">
    <text evidence="16">The sequence shown here is derived from an EMBL/GenBank/DDBJ whole genome shotgun (WGS) entry which is preliminary data.</text>
</comment>
<feature type="signal peptide" evidence="14">
    <location>
        <begin position="1"/>
        <end position="22"/>
    </location>
</feature>